<dbReference type="Pfam" id="PF00173">
    <property type="entry name" value="Cyt-b5"/>
    <property type="match status" value="1"/>
</dbReference>
<proteinExistence type="inferred from homology"/>
<dbReference type="VEuPathDB" id="TriTrypDB:TcCL_ESM12336"/>
<dbReference type="VEuPathDB" id="TriTrypDB:BCY84_20635"/>
<dbReference type="SUPFAM" id="SSF55856">
    <property type="entry name" value="Cytochrome b5-like heme/steroid binding domain"/>
    <property type="match status" value="1"/>
</dbReference>
<sequence>MQNARRIGAGKIYGVIIASAVVGLFVRVLILSYNKRSDASDWTWGCRFFGNRAKSTIRPVEKLERRGFTKEELREYDGIQKGDIYVSVKGVVYEVAPQFYGPGQPYHAYAGHEISRCLAKSDTTAKEANKNWMHDCNEEEIEALEWWAKKFDSKYPVVGWFVADEDFYLDAQNNTLQAM</sequence>
<comment type="subcellular location">
    <subcellularLocation>
        <location evidence="1">Endoplasmic reticulum</location>
    </subcellularLocation>
</comment>
<keyword evidence="3" id="KW-0479">Metal-binding</keyword>
<dbReference type="InterPro" id="IPR036400">
    <property type="entry name" value="Cyt_B5-like_heme/steroid_sf"/>
</dbReference>
<evidence type="ECO:0000256" key="1">
    <source>
        <dbReference type="ARBA" id="ARBA00004240"/>
    </source>
</evidence>
<dbReference type="AlphaFoldDB" id="A0A2V2VXK1"/>
<keyword evidence="4" id="KW-0256">Endoplasmic reticulum</keyword>
<dbReference type="OrthoDB" id="547796at2759"/>
<keyword evidence="2" id="KW-0349">Heme</keyword>
<dbReference type="VEuPathDB" id="TriTrypDB:TCDM_14508"/>
<protein>
    <submittedName>
        <fullName evidence="9">Putative cytochrome b5-like Heme/Steroid binding domain containing protein</fullName>
    </submittedName>
</protein>
<reference evidence="9 10" key="1">
    <citation type="journal article" date="2018" name="Microb. Genom.">
        <title>Expanding an expanded genome: long-read sequencing of Trypanosoma cruzi.</title>
        <authorList>
            <person name="Berna L."/>
            <person name="Rodriguez M."/>
            <person name="Chiribao M.L."/>
            <person name="Parodi-Talice A."/>
            <person name="Pita S."/>
            <person name="Rijo G."/>
            <person name="Alvarez-Valin F."/>
            <person name="Robello C."/>
        </authorList>
    </citation>
    <scope>NUCLEOTIDE SEQUENCE [LARGE SCALE GENOMIC DNA]</scope>
    <source>
        <strain evidence="9 10">Dm28c</strain>
    </source>
</reference>
<evidence type="ECO:0000259" key="8">
    <source>
        <dbReference type="SMART" id="SM01117"/>
    </source>
</evidence>
<gene>
    <name evidence="9" type="ORF">C4B63_7g259</name>
</gene>
<dbReference type="EMBL" id="PRFA01000007">
    <property type="protein sequence ID" value="PWV00193.1"/>
    <property type="molecule type" value="Genomic_DNA"/>
</dbReference>
<organism evidence="9 10">
    <name type="scientific">Trypanosoma cruzi</name>
    <dbReference type="NCBI Taxonomy" id="5693"/>
    <lineage>
        <taxon>Eukaryota</taxon>
        <taxon>Discoba</taxon>
        <taxon>Euglenozoa</taxon>
        <taxon>Kinetoplastea</taxon>
        <taxon>Metakinetoplastina</taxon>
        <taxon>Trypanosomatida</taxon>
        <taxon>Trypanosomatidae</taxon>
        <taxon>Trypanosoma</taxon>
        <taxon>Schizotrypanum</taxon>
    </lineage>
</organism>
<comment type="caution">
    <text evidence="9">The sequence shown here is derived from an EMBL/GenBank/DDBJ whole genome shotgun (WGS) entry which is preliminary data.</text>
</comment>
<dbReference type="VEuPathDB" id="TriTrypDB:C4B63_7g259"/>
<dbReference type="VEuPathDB" id="TriTrypDB:TcG_02665"/>
<dbReference type="Proteomes" id="UP000246121">
    <property type="component" value="Unassembled WGS sequence"/>
</dbReference>
<dbReference type="InterPro" id="IPR001199">
    <property type="entry name" value="Cyt_B5-like_heme/steroid-bd"/>
</dbReference>
<dbReference type="PANTHER" id="PTHR10281:SF72">
    <property type="entry name" value="NEUDESIN"/>
    <property type="match status" value="1"/>
</dbReference>
<evidence type="ECO:0000256" key="3">
    <source>
        <dbReference type="ARBA" id="ARBA00022723"/>
    </source>
</evidence>
<evidence type="ECO:0000256" key="5">
    <source>
        <dbReference type="ARBA" id="ARBA00023004"/>
    </source>
</evidence>
<name>A0A2V2VXK1_TRYCR</name>
<dbReference type="SMART" id="SM01117">
    <property type="entry name" value="Cyt-b5"/>
    <property type="match status" value="1"/>
</dbReference>
<comment type="similarity">
    <text evidence="6">Belongs to the cytochrome b5 family. MAPR subfamily.</text>
</comment>
<dbReference type="GO" id="GO:0016020">
    <property type="term" value="C:membrane"/>
    <property type="evidence" value="ECO:0007669"/>
    <property type="project" value="TreeGrafter"/>
</dbReference>
<dbReference type="GO" id="GO:0005783">
    <property type="term" value="C:endoplasmic reticulum"/>
    <property type="evidence" value="ECO:0007669"/>
    <property type="project" value="UniProtKB-SubCell"/>
</dbReference>
<keyword evidence="7" id="KW-0472">Membrane</keyword>
<dbReference type="VEuPathDB" id="TriTrypDB:TcBrA4_0124420"/>
<dbReference type="VEuPathDB" id="TriTrypDB:TcCLB.504057.145"/>
<evidence type="ECO:0000256" key="7">
    <source>
        <dbReference type="SAM" id="Phobius"/>
    </source>
</evidence>
<keyword evidence="7" id="KW-1133">Transmembrane helix</keyword>
<evidence type="ECO:0000256" key="2">
    <source>
        <dbReference type="ARBA" id="ARBA00022617"/>
    </source>
</evidence>
<feature type="domain" description="Cytochrome b5 heme-binding" evidence="8">
    <location>
        <begin position="68"/>
        <end position="162"/>
    </location>
</feature>
<keyword evidence="7" id="KW-0812">Transmembrane</keyword>
<dbReference type="Gene3D" id="3.10.120.10">
    <property type="entry name" value="Cytochrome b5-like heme/steroid binding domain"/>
    <property type="match status" value="1"/>
</dbReference>
<dbReference type="PANTHER" id="PTHR10281">
    <property type="entry name" value="MEMBRANE-ASSOCIATED PROGESTERONE RECEPTOR COMPONENT-RELATED"/>
    <property type="match status" value="1"/>
</dbReference>
<evidence type="ECO:0000256" key="4">
    <source>
        <dbReference type="ARBA" id="ARBA00022824"/>
    </source>
</evidence>
<dbReference type="VEuPathDB" id="TriTrypDB:C3747_63g53"/>
<accession>A0A2V2VXK1</accession>
<dbReference type="VEuPathDB" id="TriTrypDB:TcCLB.506247.310"/>
<dbReference type="InterPro" id="IPR050577">
    <property type="entry name" value="MAPR/NEUFC/NENF-like"/>
</dbReference>
<dbReference type="VEuPathDB" id="TriTrypDB:TCSYLVIO_003808"/>
<evidence type="ECO:0000256" key="6">
    <source>
        <dbReference type="ARBA" id="ARBA00038357"/>
    </source>
</evidence>
<dbReference type="GO" id="GO:0046872">
    <property type="term" value="F:metal ion binding"/>
    <property type="evidence" value="ECO:0007669"/>
    <property type="project" value="UniProtKB-KW"/>
</dbReference>
<evidence type="ECO:0000313" key="9">
    <source>
        <dbReference type="EMBL" id="PWV00193.1"/>
    </source>
</evidence>
<keyword evidence="5" id="KW-0408">Iron</keyword>
<evidence type="ECO:0000313" key="10">
    <source>
        <dbReference type="Proteomes" id="UP000246121"/>
    </source>
</evidence>
<feature type="transmembrane region" description="Helical" evidence="7">
    <location>
        <begin position="12"/>
        <end position="33"/>
    </location>
</feature>